<sequence length="317" mass="34044">MGLKKFFKKSPAAPAPTLTNMNVLQMLPQPNAATSSQMCILGLPTTPTSTTAALGVATALNNSHITLFCAAEDMSSINPHLTSSVTNKEAILGGAKTVLRVGAAAVGGVPVVGETIKGAISAILEIFTVIEQISDNNEEILLLTWNLYDLIQEIDNIQKTMPNKDCDQVYKKLSSLCQLLNQLQGKWKTKFAAETVSKTLQSIKSQIDIILIQYTALSQMRSQQTLEEIHIFSIGVTIRDAAGQRFPISTDVLLQPEKVSISTNYNNRALLTALDLVLALRNSDSQQLGCGSQEQVSVPTSCDNKALLTVSGLGSDP</sequence>
<evidence type="ECO:0000313" key="2">
    <source>
        <dbReference type="Proteomes" id="UP000054988"/>
    </source>
</evidence>
<organism evidence="1 2">
    <name type="scientific">Moniliophthora roreri</name>
    <name type="common">Frosty pod rot fungus</name>
    <name type="synonym">Monilia roreri</name>
    <dbReference type="NCBI Taxonomy" id="221103"/>
    <lineage>
        <taxon>Eukaryota</taxon>
        <taxon>Fungi</taxon>
        <taxon>Dikarya</taxon>
        <taxon>Basidiomycota</taxon>
        <taxon>Agaricomycotina</taxon>
        <taxon>Agaricomycetes</taxon>
        <taxon>Agaricomycetidae</taxon>
        <taxon>Agaricales</taxon>
        <taxon>Marasmiineae</taxon>
        <taxon>Marasmiaceae</taxon>
        <taxon>Moniliophthora</taxon>
    </lineage>
</organism>
<dbReference type="AlphaFoldDB" id="A0A0W0FP03"/>
<name>A0A0W0FP03_MONRR</name>
<proteinExistence type="predicted"/>
<dbReference type="Proteomes" id="UP000054988">
    <property type="component" value="Unassembled WGS sequence"/>
</dbReference>
<gene>
    <name evidence="1" type="ORF">WG66_9439</name>
</gene>
<comment type="caution">
    <text evidence="1">The sequence shown here is derived from an EMBL/GenBank/DDBJ whole genome shotgun (WGS) entry which is preliminary data.</text>
</comment>
<reference evidence="1 2" key="1">
    <citation type="submission" date="2015-12" db="EMBL/GenBank/DDBJ databases">
        <title>Draft genome sequence of Moniliophthora roreri, the causal agent of frosty pod rot of cacao.</title>
        <authorList>
            <person name="Aime M.C."/>
            <person name="Diaz-Valderrama J.R."/>
            <person name="Kijpornyongpan T."/>
            <person name="Phillips-Mora W."/>
        </authorList>
    </citation>
    <scope>NUCLEOTIDE SEQUENCE [LARGE SCALE GENOMIC DNA]</scope>
    <source>
        <strain evidence="1 2">MCA 2952</strain>
    </source>
</reference>
<evidence type="ECO:0000313" key="1">
    <source>
        <dbReference type="EMBL" id="KTB37989.1"/>
    </source>
</evidence>
<protein>
    <submittedName>
        <fullName evidence="1">Uncharacterized protein</fullName>
    </submittedName>
</protein>
<accession>A0A0W0FP03</accession>
<dbReference type="EMBL" id="LATX01001791">
    <property type="protein sequence ID" value="KTB37989.1"/>
    <property type="molecule type" value="Genomic_DNA"/>
</dbReference>